<comment type="caution">
    <text evidence="1">The sequence shown here is derived from an EMBL/GenBank/DDBJ whole genome shotgun (WGS) entry which is preliminary data.</text>
</comment>
<evidence type="ECO:0000313" key="1">
    <source>
        <dbReference type="EMBL" id="KAF9439921.1"/>
    </source>
</evidence>
<dbReference type="OrthoDB" id="3258143at2759"/>
<dbReference type="Proteomes" id="UP000807342">
    <property type="component" value="Unassembled WGS sequence"/>
</dbReference>
<reference evidence="1" key="1">
    <citation type="submission" date="2020-11" db="EMBL/GenBank/DDBJ databases">
        <authorList>
            <consortium name="DOE Joint Genome Institute"/>
            <person name="Ahrendt S."/>
            <person name="Riley R."/>
            <person name="Andreopoulos W."/>
            <person name="Labutti K."/>
            <person name="Pangilinan J."/>
            <person name="Ruiz-Duenas F.J."/>
            <person name="Barrasa J.M."/>
            <person name="Sanchez-Garcia M."/>
            <person name="Camarero S."/>
            <person name="Miyauchi S."/>
            <person name="Serrano A."/>
            <person name="Linde D."/>
            <person name="Babiker R."/>
            <person name="Drula E."/>
            <person name="Ayuso-Fernandez I."/>
            <person name="Pacheco R."/>
            <person name="Padilla G."/>
            <person name="Ferreira P."/>
            <person name="Barriuso J."/>
            <person name="Kellner H."/>
            <person name="Castanera R."/>
            <person name="Alfaro M."/>
            <person name="Ramirez L."/>
            <person name="Pisabarro A.G."/>
            <person name="Kuo A."/>
            <person name="Tritt A."/>
            <person name="Lipzen A."/>
            <person name="He G."/>
            <person name="Yan M."/>
            <person name="Ng V."/>
            <person name="Cullen D."/>
            <person name="Martin F."/>
            <person name="Rosso M.-N."/>
            <person name="Henrissat B."/>
            <person name="Hibbett D."/>
            <person name="Martinez A.T."/>
            <person name="Grigoriev I.V."/>
        </authorList>
    </citation>
    <scope>NUCLEOTIDE SEQUENCE</scope>
    <source>
        <strain evidence="1">MF-IS2</strain>
    </source>
</reference>
<dbReference type="EMBL" id="MU153152">
    <property type="protein sequence ID" value="KAF9439921.1"/>
    <property type="molecule type" value="Genomic_DNA"/>
</dbReference>
<proteinExistence type="predicted"/>
<dbReference type="AlphaFoldDB" id="A0A9P5WZ10"/>
<sequence length="321" mass="35908">MLPSDHLIKLLMRDEDDIFSQPQKYPSPAFDMIIKSTNVTDQFQLLSPWANPGLRIIDKFHNQINFRDIIDPSDDEAVRQHLSEASEAQKFSFSSFSSLSVATDSSLPNPINGRLLSGSSAFFIFGSSLSDVIKSLVQPCGKVSSSDCKSYALRLGLLYALNTSSLSFQSPDFRTILDIQIFTDSISQAKLLFDYSAHSAHQDALAIASPLARWLALSPSNTITFWQIPSSAKWPTHHKAHNLAKSLKLPIQHDTPVRSSLNYYCKGMSKYLIYLWQHALFIADDDYQGHAFLNLKSGDKDILPTYINGSGWLPHMGSFQQ</sequence>
<protein>
    <submittedName>
        <fullName evidence="1">Uncharacterized protein</fullName>
    </submittedName>
</protein>
<organism evidence="1 2">
    <name type="scientific">Macrolepiota fuliginosa MF-IS2</name>
    <dbReference type="NCBI Taxonomy" id="1400762"/>
    <lineage>
        <taxon>Eukaryota</taxon>
        <taxon>Fungi</taxon>
        <taxon>Dikarya</taxon>
        <taxon>Basidiomycota</taxon>
        <taxon>Agaricomycotina</taxon>
        <taxon>Agaricomycetes</taxon>
        <taxon>Agaricomycetidae</taxon>
        <taxon>Agaricales</taxon>
        <taxon>Agaricineae</taxon>
        <taxon>Agaricaceae</taxon>
        <taxon>Macrolepiota</taxon>
    </lineage>
</organism>
<keyword evidence="2" id="KW-1185">Reference proteome</keyword>
<name>A0A9P5WZ10_9AGAR</name>
<evidence type="ECO:0000313" key="2">
    <source>
        <dbReference type="Proteomes" id="UP000807342"/>
    </source>
</evidence>
<gene>
    <name evidence="1" type="ORF">P691DRAFT_768599</name>
</gene>
<accession>A0A9P5WZ10</accession>